<dbReference type="PANTHER" id="PTHR34677:SF3">
    <property type="entry name" value="BACTERIAL IG-LIKE DOMAIN-CONTAINING PROTEIN"/>
    <property type="match status" value="1"/>
</dbReference>
<dbReference type="Pfam" id="PF18657">
    <property type="entry name" value="YDG"/>
    <property type="match status" value="1"/>
</dbReference>
<dbReference type="Proteomes" id="UP000179324">
    <property type="component" value="Unassembled WGS sequence"/>
</dbReference>
<dbReference type="InterPro" id="IPR006626">
    <property type="entry name" value="PbH1"/>
</dbReference>
<sequence length="1449" mass="150597">MVDDGNGGDNYSYNFIADLTGAITQASLTATITVSNKVVDGNNSATITGRTLIGVIGDDIVTPNEDGVAIFEDAIIGNDKIVTATGITITGADVANYFYDGTATGTGNILPIPTVVFVDANWVGTENWIDPDGEGPATYFGYDAFATIQEAVSAVEEGGVVNVLVGIYTESIIINKTLSVVGVGSTTVIQPAIDTDGITITADGVVIKDVKVSTSNSSIPPDVTPNKAISVEEADNLEINNIIVETTGDGAMGIWIGGSNNGMDPVSGLTIIKSDITVNNEATGIYADHSTPAHSGWLVGGSAENANTVTVPLGNPIELYDVTDSEVSHNTITTSASGGSATIWSSELSDLSNLIFNDNAVSYSGGSQVAFLTDFISSLRGDIPPDTNVSNVTVSGNTFNDWGLRGLRIGDGVTSVIVSENKFLGTGEALKNEDVSGVNAEGNWWGSAVLSTVGSKINGTVDFDPYYVENGMSILSDIPVTVAYVDSTYTDGLENDSHYFGYDAFNTIQEGINAVEAGGTVNVADGNYAETIGTCDGDAAMFCIEKSLTITGDPGAQGETIDDAGPAGTPVIDGDGAFASAFVISSGVSNITIEGFEIHNFANDPALFTGGIGSAVLSWNSGATNITVQDNYLHDLGWNGVLVGSDDGTTQSGWTVKRNIIEGADYAGIELTNVTNSEVAFNDVTIGEGISWDPNDSGVGIEVAVRDHGTEVTAGANVSVHDNEITGDGVAPERAGINILSRAYQAASNALLDGVTIENNTVTGATRGIFVVAEERNDGSAEVSGLSIEGNTIAGNDVGIEVGLQSGSPHQNGTYDVAVLSNSIDGNDFGLDNTTGIEIDASQNWWGDSLGPEHSSNPGGTGDAVSDNVDYRPWYTTADLTGLDVDSPTVGISSTETSPTNASPIPITITFSESVYNFEIGDIDVANGTPANLLTSDNTVYTVDITPTADDEVTVDIAAEVSWDLAGNYNTAATQFSITYDSTDPTLTTVSITSDGNEGWAKVSDTITLTIVADENISTPTATIAGQSASVTGSAKDWTATYLMMSDDTEGIVTFSIIFADLAGNDGTAVTVATDASSVTFDRTAPVVSISTPAESDKVNGDAVISFTTDESLPKCSVDGTNWTTCVTNTTTLNGIAEFAGLSEGTFTLYLIDTDAAGNVGTDSISLTKDTVAPTVISHVPTVNAMNVEPANDIVITFSEAVIVEIGDVTFSPTIAGFVIENSETNIVSINPNNALESNTSYTITLSGVTDLAGNVMANYNSINFTTATYYNISLYFTSTGWNLVSLPVVPNETAIETVLGDASPDIEEVWTYDPTHPNADDSGWLMYASADPEGTNNLDIMTTGYGYWISVTGNTNIEGWGSLLTAGPTAPPSRTLNTGWNLIGYYQIPGEDESTPSEAFASLENAYTGLWGYDNAGGVFKSTVIPILPGDAFWISLTSGKEYTPSNI</sequence>
<evidence type="ECO:0000256" key="2">
    <source>
        <dbReference type="SAM" id="MobiDB-lite"/>
    </source>
</evidence>
<evidence type="ECO:0000313" key="7">
    <source>
        <dbReference type="Proteomes" id="UP000179324"/>
    </source>
</evidence>
<feature type="domain" description="Bacterial Ig-like" evidence="5">
    <location>
        <begin position="884"/>
        <end position="978"/>
    </location>
</feature>
<feature type="region of interest" description="Disordered" evidence="2">
    <location>
        <begin position="847"/>
        <end position="868"/>
    </location>
</feature>
<comment type="caution">
    <text evidence="6">The sequence shown here is derived from an EMBL/GenBank/DDBJ whole genome shotgun (WGS) entry which is preliminary data.</text>
</comment>
<dbReference type="InterPro" id="IPR032812">
    <property type="entry name" value="SbsA_Ig"/>
</dbReference>
<evidence type="ECO:0000259" key="3">
    <source>
        <dbReference type="Pfam" id="PF13205"/>
    </source>
</evidence>
<dbReference type="InterPro" id="IPR014755">
    <property type="entry name" value="Cu-Rt/internalin_Ig-like"/>
</dbReference>
<feature type="domain" description="SbsA Ig-like" evidence="3">
    <location>
        <begin position="1170"/>
        <end position="1267"/>
    </location>
</feature>
<dbReference type="SUPFAM" id="SSF51126">
    <property type="entry name" value="Pectin lyase-like"/>
    <property type="match status" value="2"/>
</dbReference>
<dbReference type="InterPro" id="IPR012334">
    <property type="entry name" value="Pectin_lyas_fold"/>
</dbReference>
<dbReference type="Pfam" id="PF19078">
    <property type="entry name" value="Big_12"/>
    <property type="match status" value="1"/>
</dbReference>
<reference evidence="6 7" key="1">
    <citation type="journal article" date="2016" name="Nat. Commun.">
        <title>Thousands of microbial genomes shed light on interconnected biogeochemical processes in an aquifer system.</title>
        <authorList>
            <person name="Anantharaman K."/>
            <person name="Brown C.T."/>
            <person name="Hug L.A."/>
            <person name="Sharon I."/>
            <person name="Castelle C.J."/>
            <person name="Probst A.J."/>
            <person name="Thomas B.C."/>
            <person name="Singh A."/>
            <person name="Wilkins M.J."/>
            <person name="Karaoz U."/>
            <person name="Brodie E.L."/>
            <person name="Williams K.H."/>
            <person name="Hubbard S.S."/>
            <person name="Banfield J.F."/>
        </authorList>
    </citation>
    <scope>NUCLEOTIDE SEQUENCE [LARGE SCALE GENOMIC DNA]</scope>
</reference>
<dbReference type="InterPro" id="IPR041248">
    <property type="entry name" value="YDG"/>
</dbReference>
<accession>A0A1F6BQG9</accession>
<keyword evidence="1" id="KW-0732">Signal</keyword>
<dbReference type="Gene3D" id="2.160.20.10">
    <property type="entry name" value="Single-stranded right-handed beta-helix, Pectin lyase-like"/>
    <property type="match status" value="2"/>
</dbReference>
<dbReference type="InterPro" id="IPR044048">
    <property type="entry name" value="Big_12"/>
</dbReference>
<evidence type="ECO:0008006" key="8">
    <source>
        <dbReference type="Google" id="ProtNLM"/>
    </source>
</evidence>
<dbReference type="EMBL" id="MFKI01000024">
    <property type="protein sequence ID" value="OGG38787.1"/>
    <property type="molecule type" value="Genomic_DNA"/>
</dbReference>
<name>A0A1F6BQG9_9BACT</name>
<evidence type="ECO:0000259" key="4">
    <source>
        <dbReference type="Pfam" id="PF18657"/>
    </source>
</evidence>
<dbReference type="InterPro" id="IPR011050">
    <property type="entry name" value="Pectin_lyase_fold/virulence"/>
</dbReference>
<dbReference type="PANTHER" id="PTHR34677">
    <property type="match status" value="1"/>
</dbReference>
<proteinExistence type="predicted"/>
<gene>
    <name evidence="6" type="ORF">A2127_01360</name>
</gene>
<dbReference type="Pfam" id="PF13205">
    <property type="entry name" value="Big_5"/>
    <property type="match status" value="1"/>
</dbReference>
<dbReference type="SMART" id="SM00710">
    <property type="entry name" value="PbH1"/>
    <property type="match status" value="14"/>
</dbReference>
<evidence type="ECO:0000313" key="6">
    <source>
        <dbReference type="EMBL" id="OGG38787.1"/>
    </source>
</evidence>
<evidence type="ECO:0000256" key="1">
    <source>
        <dbReference type="ARBA" id="ARBA00022729"/>
    </source>
</evidence>
<feature type="domain" description="YDG" evidence="4">
    <location>
        <begin position="25"/>
        <end position="99"/>
    </location>
</feature>
<dbReference type="Gene3D" id="2.60.40.1220">
    <property type="match status" value="1"/>
</dbReference>
<organism evidence="6 7">
    <name type="scientific">Candidatus Jorgensenbacteria bacterium GWC1_48_12</name>
    <dbReference type="NCBI Taxonomy" id="1798469"/>
    <lineage>
        <taxon>Bacteria</taxon>
        <taxon>Candidatus Joergenseniibacteriota</taxon>
    </lineage>
</organism>
<protein>
    <recommendedName>
        <fullName evidence="8">Right handed beta helix domain-containing protein</fullName>
    </recommendedName>
</protein>
<evidence type="ECO:0000259" key="5">
    <source>
        <dbReference type="Pfam" id="PF19078"/>
    </source>
</evidence>